<name>S7MXV8_MYOBR</name>
<dbReference type="EMBL" id="KE162732">
    <property type="protein sequence ID" value="EPQ09451.1"/>
    <property type="molecule type" value="Genomic_DNA"/>
</dbReference>
<feature type="region of interest" description="Disordered" evidence="1">
    <location>
        <begin position="1"/>
        <end position="52"/>
    </location>
</feature>
<keyword evidence="3" id="KW-1185">Reference proteome</keyword>
<protein>
    <submittedName>
        <fullName evidence="2">Uncharacterized protein</fullName>
    </submittedName>
</protein>
<dbReference type="Proteomes" id="UP000052978">
    <property type="component" value="Unassembled WGS sequence"/>
</dbReference>
<evidence type="ECO:0000256" key="1">
    <source>
        <dbReference type="SAM" id="MobiDB-lite"/>
    </source>
</evidence>
<proteinExistence type="predicted"/>
<feature type="compositionally biased region" description="Basic and acidic residues" evidence="1">
    <location>
        <begin position="89"/>
        <end position="100"/>
    </location>
</feature>
<accession>S7MXV8</accession>
<organism evidence="2 3">
    <name type="scientific">Myotis brandtii</name>
    <name type="common">Brandt's bat</name>
    <dbReference type="NCBI Taxonomy" id="109478"/>
    <lineage>
        <taxon>Eukaryota</taxon>
        <taxon>Metazoa</taxon>
        <taxon>Chordata</taxon>
        <taxon>Craniata</taxon>
        <taxon>Vertebrata</taxon>
        <taxon>Euteleostomi</taxon>
        <taxon>Mammalia</taxon>
        <taxon>Eutheria</taxon>
        <taxon>Laurasiatheria</taxon>
        <taxon>Chiroptera</taxon>
        <taxon>Yangochiroptera</taxon>
        <taxon>Vespertilionidae</taxon>
        <taxon>Myotis</taxon>
    </lineage>
</organism>
<evidence type="ECO:0000313" key="2">
    <source>
        <dbReference type="EMBL" id="EPQ09451.1"/>
    </source>
</evidence>
<dbReference type="AlphaFoldDB" id="S7MXV8"/>
<feature type="compositionally biased region" description="Polar residues" evidence="1">
    <location>
        <begin position="1"/>
        <end position="15"/>
    </location>
</feature>
<reference evidence="2 3" key="1">
    <citation type="journal article" date="2013" name="Nat. Commun.">
        <title>Genome analysis reveals insights into physiology and longevity of the Brandt's bat Myotis brandtii.</title>
        <authorList>
            <person name="Seim I."/>
            <person name="Fang X."/>
            <person name="Xiong Z."/>
            <person name="Lobanov A.V."/>
            <person name="Huang Z."/>
            <person name="Ma S."/>
            <person name="Feng Y."/>
            <person name="Turanov A.A."/>
            <person name="Zhu Y."/>
            <person name="Lenz T.L."/>
            <person name="Gerashchenko M.V."/>
            <person name="Fan D."/>
            <person name="Hee Yim S."/>
            <person name="Yao X."/>
            <person name="Jordan D."/>
            <person name="Xiong Y."/>
            <person name="Ma Y."/>
            <person name="Lyapunov A.N."/>
            <person name="Chen G."/>
            <person name="Kulakova O.I."/>
            <person name="Sun Y."/>
            <person name="Lee S.G."/>
            <person name="Bronson R.T."/>
            <person name="Moskalev A.A."/>
            <person name="Sunyaev S.R."/>
            <person name="Zhang G."/>
            <person name="Krogh A."/>
            <person name="Wang J."/>
            <person name="Gladyshev V.N."/>
        </authorList>
    </citation>
    <scope>NUCLEOTIDE SEQUENCE [LARGE SCALE GENOMIC DNA]</scope>
</reference>
<sequence>MENFQAGTTASSQAQDLLGTQGCGDSPVTTSEVRPAHDSLGTDEEGNCADASNKQVTNVGKISPGIQILANTGNYTVGKPIFSTPTFQDTREPKLGELSL</sequence>
<evidence type="ECO:0000313" key="3">
    <source>
        <dbReference type="Proteomes" id="UP000052978"/>
    </source>
</evidence>
<feature type="region of interest" description="Disordered" evidence="1">
    <location>
        <begin position="74"/>
        <end position="100"/>
    </location>
</feature>
<gene>
    <name evidence="2" type="ORF">D623_10002341</name>
</gene>